<dbReference type="InterPro" id="IPR016181">
    <property type="entry name" value="Acyl_CoA_acyltransferase"/>
</dbReference>
<sequence>MPKISKNNVNLQKTGRVVEYAFNKAYDVTKDVNFISRFENADVYGDFVDETLASAIMVNQYPLMVYGKKLSMGGVGYVSSLPEYRGNGGISRLMKEILADLHEQGTAVSNLAPFSERFYRHFGYENTISQKKYDITPAAFSNLIREKGGLIKRGAFADEEISAAVISLHDAVLKENERNTIIREKWWWNRLDTYYANRNIAVCYEDEKPTGYLIYRINGLEFIIDEFVHKTPISFKRLLNFVGTHNGQCTSFSYAAPVHENIEEAFTEHEGITVTLVPYMMSRIIEVKKLLDCLPIDANIVLGVQEDDLCPWNVGNWVKDSAEGWHKTDEVPDISGPITAFSQLLLGESPLETMLSSGKLSGKKMKEFEKLNGKVSFYDYF</sequence>
<protein>
    <recommendedName>
        <fullName evidence="1">N-acetyltransferase domain-containing protein</fullName>
    </recommendedName>
</protein>
<dbReference type="InterPro" id="IPR036527">
    <property type="entry name" value="SCP2_sterol-bd_dom_sf"/>
</dbReference>
<dbReference type="Pfam" id="PF17668">
    <property type="entry name" value="Acetyltransf_17"/>
    <property type="match status" value="1"/>
</dbReference>
<organism evidence="2 3">
    <name type="scientific">Ligilactobacillus ruminis SPM0211</name>
    <dbReference type="NCBI Taxonomy" id="1040964"/>
    <lineage>
        <taxon>Bacteria</taxon>
        <taxon>Bacillati</taxon>
        <taxon>Bacillota</taxon>
        <taxon>Bacilli</taxon>
        <taxon>Lactobacillales</taxon>
        <taxon>Lactobacillaceae</taxon>
        <taxon>Ligilactobacillus</taxon>
    </lineage>
</organism>
<dbReference type="Pfam" id="PF13527">
    <property type="entry name" value="Acetyltransf_9"/>
    <property type="match status" value="1"/>
</dbReference>
<dbReference type="GO" id="GO:0030649">
    <property type="term" value="P:aminoglycoside antibiotic catabolic process"/>
    <property type="evidence" value="ECO:0007669"/>
    <property type="project" value="TreeGrafter"/>
</dbReference>
<comment type="caution">
    <text evidence="2">The sequence shown here is derived from an EMBL/GenBank/DDBJ whole genome shotgun (WGS) entry which is preliminary data.</text>
</comment>
<dbReference type="InterPro" id="IPR041380">
    <property type="entry name" value="Acetyltransf_17"/>
</dbReference>
<evidence type="ECO:0000313" key="3">
    <source>
        <dbReference type="Proteomes" id="UP000002971"/>
    </source>
</evidence>
<accession>F7R2V2</accession>
<gene>
    <name evidence="2" type="ORF">LRU_02051</name>
</gene>
<dbReference type="RefSeq" id="WP_003696492.1">
    <property type="nucleotide sequence ID" value="NZ_AFOJ01000007.1"/>
</dbReference>
<dbReference type="Gene3D" id="3.40.630.30">
    <property type="match status" value="2"/>
</dbReference>
<dbReference type="InterPro" id="IPR025559">
    <property type="entry name" value="Eis_dom"/>
</dbReference>
<dbReference type="PANTHER" id="PTHR37817:SF1">
    <property type="entry name" value="N-ACETYLTRANSFERASE EIS"/>
    <property type="match status" value="1"/>
</dbReference>
<dbReference type="SUPFAM" id="SSF55718">
    <property type="entry name" value="SCP-like"/>
    <property type="match status" value="1"/>
</dbReference>
<evidence type="ECO:0000259" key="1">
    <source>
        <dbReference type="PROSITE" id="PS51186"/>
    </source>
</evidence>
<dbReference type="EMBL" id="AFOJ01000007">
    <property type="protein sequence ID" value="EGM50369.1"/>
    <property type="molecule type" value="Genomic_DNA"/>
</dbReference>
<dbReference type="InterPro" id="IPR051554">
    <property type="entry name" value="Acetyltransferase_Eis"/>
</dbReference>
<dbReference type="PROSITE" id="PS51186">
    <property type="entry name" value="GNAT"/>
    <property type="match status" value="1"/>
</dbReference>
<proteinExistence type="predicted"/>
<reference evidence="2 3" key="1">
    <citation type="journal article" date="2011" name="J. Bacteriol.">
        <title>Genome Sequence of Lactobacillus ruminis SPM0211, Isolated from a Fecal Sample from a Healthy Korean.</title>
        <authorList>
            <person name="Lee S."/>
            <person name="Cho Y.J."/>
            <person name="Lee A.H."/>
            <person name="Chun J."/>
            <person name="Ha N.J."/>
            <person name="Ko G."/>
        </authorList>
    </citation>
    <scope>NUCLEOTIDE SEQUENCE [LARGE SCALE GENOMIC DNA]</scope>
    <source>
        <strain evidence="2 3">SPM0211</strain>
    </source>
</reference>
<dbReference type="Proteomes" id="UP000002971">
    <property type="component" value="Unassembled WGS sequence"/>
</dbReference>
<dbReference type="PANTHER" id="PTHR37817">
    <property type="entry name" value="N-ACETYLTRANSFERASE EIS"/>
    <property type="match status" value="1"/>
</dbReference>
<name>F7R2V2_9LACO</name>
<evidence type="ECO:0000313" key="2">
    <source>
        <dbReference type="EMBL" id="EGM50369.1"/>
    </source>
</evidence>
<dbReference type="SUPFAM" id="SSF55729">
    <property type="entry name" value="Acyl-CoA N-acyltransferases (Nat)"/>
    <property type="match status" value="1"/>
</dbReference>
<dbReference type="AlphaFoldDB" id="F7R2V2"/>
<dbReference type="InterPro" id="IPR000182">
    <property type="entry name" value="GNAT_dom"/>
</dbReference>
<dbReference type="Pfam" id="PF13530">
    <property type="entry name" value="SCP2_2"/>
    <property type="match status" value="1"/>
</dbReference>
<feature type="domain" description="N-acetyltransferase" evidence="1">
    <location>
        <begin position="2"/>
        <end position="147"/>
    </location>
</feature>
<dbReference type="GO" id="GO:0034069">
    <property type="term" value="F:aminoglycoside N-acetyltransferase activity"/>
    <property type="evidence" value="ECO:0007669"/>
    <property type="project" value="TreeGrafter"/>
</dbReference>
<dbReference type="Gene3D" id="3.30.1050.10">
    <property type="entry name" value="SCP2 sterol-binding domain"/>
    <property type="match status" value="1"/>
</dbReference>